<feature type="compositionally biased region" description="Low complexity" evidence="6">
    <location>
        <begin position="620"/>
        <end position="631"/>
    </location>
</feature>
<feature type="region of interest" description="Disordered" evidence="6">
    <location>
        <begin position="328"/>
        <end position="443"/>
    </location>
</feature>
<feature type="compositionally biased region" description="Polar residues" evidence="6">
    <location>
        <begin position="167"/>
        <end position="183"/>
    </location>
</feature>
<gene>
    <name evidence="8" type="ORF">OIDMADRAFT_141722</name>
</gene>
<keyword evidence="2 5" id="KW-0863">Zinc-finger</keyword>
<evidence type="ECO:0000256" key="6">
    <source>
        <dbReference type="SAM" id="MobiDB-lite"/>
    </source>
</evidence>
<dbReference type="GO" id="GO:0034967">
    <property type="term" value="C:Set3 complex"/>
    <property type="evidence" value="ECO:0007669"/>
    <property type="project" value="TreeGrafter"/>
</dbReference>
<dbReference type="HOGENOM" id="CLU_007079_0_0_1"/>
<dbReference type="InterPro" id="IPR011011">
    <property type="entry name" value="Znf_FYVE_PHD"/>
</dbReference>
<evidence type="ECO:0000256" key="5">
    <source>
        <dbReference type="PROSITE-ProRule" id="PRU00146"/>
    </source>
</evidence>
<evidence type="ECO:0000259" key="7">
    <source>
        <dbReference type="PROSITE" id="PS50016"/>
    </source>
</evidence>
<feature type="compositionally biased region" description="Polar residues" evidence="6">
    <location>
        <begin position="335"/>
        <end position="354"/>
    </location>
</feature>
<feature type="domain" description="PHD-type" evidence="7">
    <location>
        <begin position="638"/>
        <end position="686"/>
    </location>
</feature>
<dbReference type="STRING" id="913774.A0A0C3HSZ3"/>
<evidence type="ECO:0000256" key="1">
    <source>
        <dbReference type="ARBA" id="ARBA00022723"/>
    </source>
</evidence>
<dbReference type="GO" id="GO:0008270">
    <property type="term" value="F:zinc ion binding"/>
    <property type="evidence" value="ECO:0007669"/>
    <property type="project" value="UniProtKB-KW"/>
</dbReference>
<feature type="compositionally biased region" description="Polar residues" evidence="6">
    <location>
        <begin position="143"/>
        <end position="155"/>
    </location>
</feature>
<accession>A0A0C3HSZ3</accession>
<dbReference type="PANTHER" id="PTHR46462">
    <property type="entry name" value="UPSET, ISOFORM A"/>
    <property type="match status" value="1"/>
</dbReference>
<feature type="compositionally biased region" description="Basic and acidic residues" evidence="6">
    <location>
        <begin position="408"/>
        <end position="420"/>
    </location>
</feature>
<dbReference type="PROSITE" id="PS01359">
    <property type="entry name" value="ZF_PHD_1"/>
    <property type="match status" value="1"/>
</dbReference>
<feature type="compositionally biased region" description="Polar residues" evidence="6">
    <location>
        <begin position="75"/>
        <end position="92"/>
    </location>
</feature>
<feature type="compositionally biased region" description="Polar residues" evidence="6">
    <location>
        <begin position="473"/>
        <end position="482"/>
    </location>
</feature>
<proteinExistence type="predicted"/>
<feature type="compositionally biased region" description="Polar residues" evidence="6">
    <location>
        <begin position="505"/>
        <end position="514"/>
    </location>
</feature>
<feature type="compositionally biased region" description="Polar residues" evidence="6">
    <location>
        <begin position="268"/>
        <end position="278"/>
    </location>
</feature>
<reference evidence="8 9" key="1">
    <citation type="submission" date="2014-04" db="EMBL/GenBank/DDBJ databases">
        <authorList>
            <consortium name="DOE Joint Genome Institute"/>
            <person name="Kuo A."/>
            <person name="Martino E."/>
            <person name="Perotto S."/>
            <person name="Kohler A."/>
            <person name="Nagy L.G."/>
            <person name="Floudas D."/>
            <person name="Copeland A."/>
            <person name="Barry K.W."/>
            <person name="Cichocki N."/>
            <person name="Veneault-Fourrey C."/>
            <person name="LaButti K."/>
            <person name="Lindquist E.A."/>
            <person name="Lipzen A."/>
            <person name="Lundell T."/>
            <person name="Morin E."/>
            <person name="Murat C."/>
            <person name="Sun H."/>
            <person name="Tunlid A."/>
            <person name="Henrissat B."/>
            <person name="Grigoriev I.V."/>
            <person name="Hibbett D.S."/>
            <person name="Martin F."/>
            <person name="Nordberg H.P."/>
            <person name="Cantor M.N."/>
            <person name="Hua S.X."/>
        </authorList>
    </citation>
    <scope>NUCLEOTIDE SEQUENCE [LARGE SCALE GENOMIC DNA]</scope>
    <source>
        <strain evidence="8 9">Zn</strain>
    </source>
</reference>
<dbReference type="Pfam" id="PF20826">
    <property type="entry name" value="PHD_5"/>
    <property type="match status" value="1"/>
</dbReference>
<dbReference type="SMART" id="SM00249">
    <property type="entry name" value="PHD"/>
    <property type="match status" value="1"/>
</dbReference>
<evidence type="ECO:0000256" key="4">
    <source>
        <dbReference type="ARBA" id="ARBA00022853"/>
    </source>
</evidence>
<feature type="compositionally biased region" description="Basic and acidic residues" evidence="6">
    <location>
        <begin position="578"/>
        <end position="590"/>
    </location>
</feature>
<feature type="compositionally biased region" description="Low complexity" evidence="6">
    <location>
        <begin position="536"/>
        <end position="553"/>
    </location>
</feature>
<feature type="compositionally biased region" description="Polar residues" evidence="6">
    <location>
        <begin position="600"/>
        <end position="619"/>
    </location>
</feature>
<dbReference type="InterPro" id="IPR019787">
    <property type="entry name" value="Znf_PHD-finger"/>
</dbReference>
<evidence type="ECO:0000313" key="9">
    <source>
        <dbReference type="Proteomes" id="UP000054321"/>
    </source>
</evidence>
<evidence type="ECO:0000313" key="8">
    <source>
        <dbReference type="EMBL" id="KIN06095.1"/>
    </source>
</evidence>
<keyword evidence="4" id="KW-0156">Chromatin regulator</keyword>
<evidence type="ECO:0000256" key="3">
    <source>
        <dbReference type="ARBA" id="ARBA00022833"/>
    </source>
</evidence>
<dbReference type="InParanoid" id="A0A0C3HSZ3"/>
<feature type="region of interest" description="Disordered" evidence="6">
    <location>
        <begin position="268"/>
        <end position="293"/>
    </location>
</feature>
<dbReference type="GO" id="GO:0006325">
    <property type="term" value="P:chromatin organization"/>
    <property type="evidence" value="ECO:0007669"/>
    <property type="project" value="UniProtKB-KW"/>
</dbReference>
<keyword evidence="3" id="KW-0862">Zinc</keyword>
<dbReference type="OrthoDB" id="419183at2759"/>
<dbReference type="Proteomes" id="UP000054321">
    <property type="component" value="Unassembled WGS sequence"/>
</dbReference>
<feature type="region of interest" description="Disordered" evidence="6">
    <location>
        <begin position="71"/>
        <end position="191"/>
    </location>
</feature>
<dbReference type="InterPro" id="IPR019786">
    <property type="entry name" value="Zinc_finger_PHD-type_CS"/>
</dbReference>
<dbReference type="AlphaFoldDB" id="A0A0C3HSZ3"/>
<sequence>MSWDQPAYSFGNPNAQPPTPTQTPTSAQFPSPTFETPRNSSSFENRSGWTPTFAEEYSVFDTTPGRLTAHHQSFVDISTPQPATTTRLQNKGLSIIEDTADPDLGESSNDQTSSALANRKFDDTAKLKVTPRKPRKRLEEAFSGQTATPPQSSSKGSRKLAPKFSTEAMQNDPQDGQYGTSGTPAPHSDLLSFPSTSADLFGYPISAPATAPIFDSAGAFLDPDASMSGMDFDFMTDEAGIFNAGTHRISNSLDWGRDNQLFQDTVNAHPIQSSTTPTKRQRPLAPKAPISQAGPAASLAHFNFSHNKNDGEISVSVDPFSTAGSGAVDPGLLFSEQNSTSSPAGRPTTSQVMQQPYEHQMRESKRDQDELRRSLSTREGSTGRRFDRGTMSSPIKGLARPPLLRSVSDMRGRKGQDRILPRTGQSSPIRRQRPSSLTSIPESLVSRPRTEVIFTIDAKGKARTETVVVGGVSNPSKTSMTSRSEELDSSHYDSSSDEEPIIVPSRNTSFTLPSQPKGPKLARFETSSYTADARRQSSTIHSHSQSESSSQHSSHLEEVESEAETVMEDGDGSGDATLELRKVKQQLKDRNSRHHRYASGISSRGSVRYTNYGPSSTISPTTVTDPDAATPSSSGNGTTRCVCNQTDSEGFMIQCESCDNWLHGSCVNIDQRSLPPVYICAFCAQTPNMRGGRIREPRGAGHPASSPLAHKSFKSFR</sequence>
<dbReference type="GO" id="GO:0070210">
    <property type="term" value="C:Rpd3L-Expanded complex"/>
    <property type="evidence" value="ECO:0007669"/>
    <property type="project" value="TreeGrafter"/>
</dbReference>
<dbReference type="PANTHER" id="PTHR46462:SF3">
    <property type="entry name" value="UPSET, ISOFORM A"/>
    <property type="match status" value="1"/>
</dbReference>
<organism evidence="8 9">
    <name type="scientific">Oidiodendron maius (strain Zn)</name>
    <dbReference type="NCBI Taxonomy" id="913774"/>
    <lineage>
        <taxon>Eukaryota</taxon>
        <taxon>Fungi</taxon>
        <taxon>Dikarya</taxon>
        <taxon>Ascomycota</taxon>
        <taxon>Pezizomycotina</taxon>
        <taxon>Leotiomycetes</taxon>
        <taxon>Leotiomycetes incertae sedis</taxon>
        <taxon>Myxotrichaceae</taxon>
        <taxon>Oidiodendron</taxon>
    </lineage>
</organism>
<reference evidence="9" key="2">
    <citation type="submission" date="2015-01" db="EMBL/GenBank/DDBJ databases">
        <title>Evolutionary Origins and Diversification of the Mycorrhizal Mutualists.</title>
        <authorList>
            <consortium name="DOE Joint Genome Institute"/>
            <consortium name="Mycorrhizal Genomics Consortium"/>
            <person name="Kohler A."/>
            <person name="Kuo A."/>
            <person name="Nagy L.G."/>
            <person name="Floudas D."/>
            <person name="Copeland A."/>
            <person name="Barry K.W."/>
            <person name="Cichocki N."/>
            <person name="Veneault-Fourrey C."/>
            <person name="LaButti K."/>
            <person name="Lindquist E.A."/>
            <person name="Lipzen A."/>
            <person name="Lundell T."/>
            <person name="Morin E."/>
            <person name="Murat C."/>
            <person name="Riley R."/>
            <person name="Ohm R."/>
            <person name="Sun H."/>
            <person name="Tunlid A."/>
            <person name="Henrissat B."/>
            <person name="Grigoriev I.V."/>
            <person name="Hibbett D.S."/>
            <person name="Martin F."/>
        </authorList>
    </citation>
    <scope>NUCLEOTIDE SEQUENCE [LARGE SCALE GENOMIC DNA]</scope>
    <source>
        <strain evidence="9">Zn</strain>
    </source>
</reference>
<dbReference type="EMBL" id="KN832871">
    <property type="protein sequence ID" value="KIN06095.1"/>
    <property type="molecule type" value="Genomic_DNA"/>
</dbReference>
<feature type="compositionally biased region" description="Basic and acidic residues" evidence="6">
    <location>
        <begin position="359"/>
        <end position="373"/>
    </location>
</feature>
<dbReference type="GO" id="GO:0006355">
    <property type="term" value="P:regulation of DNA-templated transcription"/>
    <property type="evidence" value="ECO:0007669"/>
    <property type="project" value="TreeGrafter"/>
</dbReference>
<keyword evidence="1" id="KW-0479">Metal-binding</keyword>
<dbReference type="Gene3D" id="3.30.40.10">
    <property type="entry name" value="Zinc/RING finger domain, C3HC4 (zinc finger)"/>
    <property type="match status" value="1"/>
</dbReference>
<dbReference type="InterPro" id="IPR001965">
    <property type="entry name" value="Znf_PHD"/>
</dbReference>
<feature type="region of interest" description="Disordered" evidence="6">
    <location>
        <begin position="693"/>
        <end position="717"/>
    </location>
</feature>
<feature type="region of interest" description="Disordered" evidence="6">
    <location>
        <begin position="1"/>
        <end position="48"/>
    </location>
</feature>
<name>A0A0C3HSZ3_OIDMZ</name>
<feature type="compositionally biased region" description="Polar residues" evidence="6">
    <location>
        <begin position="106"/>
        <end position="116"/>
    </location>
</feature>
<feature type="compositionally biased region" description="Acidic residues" evidence="6">
    <location>
        <begin position="559"/>
        <end position="572"/>
    </location>
</feature>
<feature type="compositionally biased region" description="Polar residues" evidence="6">
    <location>
        <begin position="36"/>
        <end position="48"/>
    </location>
</feature>
<dbReference type="InterPro" id="IPR013083">
    <property type="entry name" value="Znf_RING/FYVE/PHD"/>
</dbReference>
<feature type="compositionally biased region" description="Low complexity" evidence="6">
    <location>
        <begin position="22"/>
        <end position="34"/>
    </location>
</feature>
<dbReference type="PROSITE" id="PS50016">
    <property type="entry name" value="ZF_PHD_2"/>
    <property type="match status" value="1"/>
</dbReference>
<evidence type="ECO:0000256" key="2">
    <source>
        <dbReference type="ARBA" id="ARBA00022771"/>
    </source>
</evidence>
<keyword evidence="9" id="KW-1185">Reference proteome</keyword>
<dbReference type="SUPFAM" id="SSF57903">
    <property type="entry name" value="FYVE/PHD zinc finger"/>
    <property type="match status" value="1"/>
</dbReference>
<protein>
    <recommendedName>
        <fullName evidence="7">PHD-type domain-containing protein</fullName>
    </recommendedName>
</protein>
<feature type="region of interest" description="Disordered" evidence="6">
    <location>
        <begin position="469"/>
        <end position="637"/>
    </location>
</feature>